<dbReference type="InterPro" id="IPR046865">
    <property type="entry name" value="FapA_b_solenoid"/>
</dbReference>
<dbReference type="PANTHER" id="PTHR38032:SF1">
    <property type="entry name" value="RNA-BINDING PROTEIN KHPB N-TERMINAL DOMAIN-CONTAINING PROTEIN"/>
    <property type="match status" value="1"/>
</dbReference>
<accession>A0ABV1BTS6</accession>
<keyword evidence="3" id="KW-1185">Reference proteome</keyword>
<dbReference type="RefSeq" id="WP_022502680.1">
    <property type="nucleotide sequence ID" value="NZ_DAWDIQ010000004.1"/>
</dbReference>
<reference evidence="2 3" key="1">
    <citation type="submission" date="2024-03" db="EMBL/GenBank/DDBJ databases">
        <title>Human intestinal bacterial collection.</title>
        <authorList>
            <person name="Pauvert C."/>
            <person name="Hitch T.C.A."/>
            <person name="Clavel T."/>
        </authorList>
    </citation>
    <scope>NUCLEOTIDE SEQUENCE [LARGE SCALE GENOMIC DNA]</scope>
    <source>
        <strain evidence="2 3">CLA-AA-H255</strain>
    </source>
</reference>
<dbReference type="InterPro" id="IPR005646">
    <property type="entry name" value="FapA"/>
</dbReference>
<proteinExistence type="predicted"/>
<feature type="domain" description="Flagellar Assembly Protein A N-terminal region" evidence="1">
    <location>
        <begin position="85"/>
        <end position="252"/>
    </location>
</feature>
<dbReference type="InterPro" id="IPR046866">
    <property type="entry name" value="FapA_N"/>
</dbReference>
<dbReference type="Pfam" id="PF03961">
    <property type="entry name" value="FapA"/>
    <property type="match status" value="1"/>
</dbReference>
<dbReference type="PANTHER" id="PTHR38032">
    <property type="entry name" value="POLYMERASE-RELATED"/>
    <property type="match status" value="1"/>
</dbReference>
<name>A0ABV1BTS6_9FIRM</name>
<evidence type="ECO:0000313" key="3">
    <source>
        <dbReference type="Proteomes" id="UP001442364"/>
    </source>
</evidence>
<evidence type="ECO:0000259" key="1">
    <source>
        <dbReference type="Pfam" id="PF20250"/>
    </source>
</evidence>
<dbReference type="Proteomes" id="UP001442364">
    <property type="component" value="Unassembled WGS sequence"/>
</dbReference>
<dbReference type="EMBL" id="JBBMER010000001">
    <property type="protein sequence ID" value="MEQ2378383.1"/>
    <property type="molecule type" value="Genomic_DNA"/>
</dbReference>
<gene>
    <name evidence="2" type="ORF">WMO14_00595</name>
</gene>
<dbReference type="Pfam" id="PF20250">
    <property type="entry name" value="FapA_N"/>
    <property type="match status" value="1"/>
</dbReference>
<organism evidence="2 3">
    <name type="scientific">[Lactobacillus] rogosae</name>
    <dbReference type="NCBI Taxonomy" id="706562"/>
    <lineage>
        <taxon>Bacteria</taxon>
        <taxon>Bacillati</taxon>
        <taxon>Bacillota</taxon>
        <taxon>Clostridia</taxon>
        <taxon>Lachnospirales</taxon>
        <taxon>Lachnospiraceae</taxon>
        <taxon>Lachnospira</taxon>
    </lineage>
</organism>
<comment type="caution">
    <text evidence="2">The sequence shown here is derived from an EMBL/GenBank/DDBJ whole genome shotgun (WGS) entry which is preliminary data.</text>
</comment>
<protein>
    <submittedName>
        <fullName evidence="2">FapA family protein</fullName>
    </submittedName>
</protein>
<evidence type="ECO:0000313" key="2">
    <source>
        <dbReference type="EMBL" id="MEQ2378383.1"/>
    </source>
</evidence>
<sequence>MIKECMSGYFQFSSKEDGLYITVYPPKSGYGAASIDDVMFYVDNKNISCDSVKLMEAVKAGSAAETTVKVSEESQLECSEFADYRISSDCMRVEACFYPPFENGGMLDKDEIIRDLQHIGVTYGVDEEVIDSFLKDRHYGKAYTVAKGTEPVSGREGYVEYKFNTELKPRPKMNEDGTVDFHTLENVNHVTKGDTVAVLHPEYVGEAGTDVLNRSVNPDKVKHVVFRFGRNLVISEDGKELITLVSGHVVLESDKVFVSNVLELVDVDNSTGDIDYNGDVSIKGNVLAGFTVKASGNVVVTGVVEGATVIAGGDITLNRGVQGMNKAVIKAGGKIVSKFIESVQLVEAGGNIEADSILHSKVVAKGVINANGKNGLIIGGDVKSTVMIQAKTIGNEMGTATVVGVGVDPTMKKRMDELKKGLSKMGDEKIQLAQLMTALRKKQDAEGTLSPEKQEMLSKTMRNLLVMDQQLAKEKKEYEDIRSCIGEEKNACIKVSNRAYVGTKLMFGDICMFLKEKYDYCQFRKEGAEIKSLPL</sequence>